<dbReference type="EMBL" id="AP014945">
    <property type="protein sequence ID" value="BAU22622.1"/>
    <property type="molecule type" value="Genomic_DNA"/>
</dbReference>
<keyword evidence="2" id="KW-0408">Iron</keyword>
<keyword evidence="6" id="KW-1185">Reference proteome</keyword>
<dbReference type="PANTHER" id="PTHR43432:SF6">
    <property type="entry name" value="RADICAL SAM CORE DOMAIN-CONTAINING PROTEIN"/>
    <property type="match status" value="1"/>
</dbReference>
<protein>
    <submittedName>
        <fullName evidence="5">Radical SAM protein</fullName>
    </submittedName>
</protein>
<dbReference type="Proteomes" id="UP000068196">
    <property type="component" value="Chromosome"/>
</dbReference>
<dbReference type="SFLD" id="SFLDG01084">
    <property type="entry name" value="Uncharacterised_Radical_SAM_Su"/>
    <property type="match status" value="1"/>
</dbReference>
<dbReference type="RefSeq" id="WP_082706223.1">
    <property type="nucleotide sequence ID" value="NZ_AP014945.1"/>
</dbReference>
<evidence type="ECO:0000256" key="1">
    <source>
        <dbReference type="ARBA" id="ARBA00022723"/>
    </source>
</evidence>
<keyword evidence="1" id="KW-0479">Metal-binding</keyword>
<dbReference type="Pfam" id="PF04055">
    <property type="entry name" value="Radical_SAM"/>
    <property type="match status" value="1"/>
</dbReference>
<dbReference type="KEGG" id="cthi:THC_0222"/>
<dbReference type="NCBIfam" id="TIGR04474">
    <property type="entry name" value="tcm_partner"/>
    <property type="match status" value="1"/>
</dbReference>
<sequence length="585" mass="68726">MADKQDLWNLSNRLSTKTKLEILEKIFDVWLTIWNNQKWVSNEWYIIDLFAGRGKYNDGTYGSPLIFLDKILKKRIDKKLRENIKIKCFFIELNKDNFACLKENIEEFLNKNPETNKVVESQVYIGDCNEKIPEIIRQINNTPKNPLFVLIDPTGLQIKRKTVDLMVKLNNPKDIMFNYILEGVRRTSGVAKKRRSGTELTEKEIKTINTLKEFIGDDINLIGNDQKMLEDFVGSVFTSKGLHVVGYDIKYPDRNDTLYYLLYACKKPNIAEIVKDVYARQKEKILGRTLFGGKDFYKEKIFEASPTVINRKTLLYQTKVEYGDWTINHIVGCKHGCKFPCYAMMMAKKFGWVKDYEDWRNPKIVANALELLEKEIPKYKNYIDFVHLCFMTDPFMYDYKTKMIIPEIKELTLNIIERLNKEGIRVTTLTKGIYPEDLLNKRKFLETNEYGITLVSLNDDFKNKFEPYSAPYEERIAALKKLADNGLKTWVSIEPYPVPALDPQSADIERILNKVSFVKKIIFGKLNYRRLAEYNNSYCAWKNNEEFYREMAQKVIEFCKKNDIKYHIKFGTPLSKNESVNIFKE</sequence>
<evidence type="ECO:0000256" key="3">
    <source>
        <dbReference type="ARBA" id="ARBA00023014"/>
    </source>
</evidence>
<gene>
    <name evidence="5" type="ORF">THC_0222</name>
</gene>
<dbReference type="InterPro" id="IPR031009">
    <property type="entry name" value="Tcm_partner"/>
</dbReference>
<evidence type="ECO:0000313" key="5">
    <source>
        <dbReference type="EMBL" id="BAU22622.1"/>
    </source>
</evidence>
<dbReference type="OrthoDB" id="9785699at2"/>
<dbReference type="Gene3D" id="3.80.30.30">
    <property type="match status" value="1"/>
</dbReference>
<dbReference type="AlphaFoldDB" id="A0A0U5AVR0"/>
<dbReference type="PATRIC" id="fig|1653476.3.peg.228"/>
<name>A0A0U5AVR0_9BACT</name>
<dbReference type="PANTHER" id="PTHR43432">
    <property type="entry name" value="SLR0285 PROTEIN"/>
    <property type="match status" value="1"/>
</dbReference>
<reference evidence="5 6" key="1">
    <citation type="journal article" date="2016" name="Int. J. Syst. Evol. Microbiol.">
        <title>Caldimicrobium thiodismutans sp. nov., a sulfur-disproportionating bacterium isolated from a hot spring, and emended description of the genus Caldimicrobium.</title>
        <authorList>
            <person name="Kojima H."/>
            <person name="Umezawa K."/>
            <person name="Fukui M."/>
        </authorList>
    </citation>
    <scope>NUCLEOTIDE SEQUENCE [LARGE SCALE GENOMIC DNA]</scope>
    <source>
        <strain evidence="5 6">TF1</strain>
    </source>
</reference>
<dbReference type="STRING" id="1653476.THC_0222"/>
<organism evidence="5 6">
    <name type="scientific">Caldimicrobium thiodismutans</name>
    <dbReference type="NCBI Taxonomy" id="1653476"/>
    <lineage>
        <taxon>Bacteria</taxon>
        <taxon>Pseudomonadati</taxon>
        <taxon>Thermodesulfobacteriota</taxon>
        <taxon>Thermodesulfobacteria</taxon>
        <taxon>Thermodesulfobacteriales</taxon>
        <taxon>Thermodesulfobacteriaceae</taxon>
        <taxon>Caldimicrobium</taxon>
    </lineage>
</organism>
<evidence type="ECO:0000259" key="4">
    <source>
        <dbReference type="Pfam" id="PF04055"/>
    </source>
</evidence>
<dbReference type="GO" id="GO:0051536">
    <property type="term" value="F:iron-sulfur cluster binding"/>
    <property type="evidence" value="ECO:0007669"/>
    <property type="project" value="UniProtKB-KW"/>
</dbReference>
<proteinExistence type="predicted"/>
<reference evidence="6" key="2">
    <citation type="journal article" date="2016" name="Int. J. Syst. Evol. Microbiol.">
        <title>Caldimicrobium thiodismutans sp. nov., a sulfur-disproportionating bacterium isolated from a hot spring.</title>
        <authorList>
            <person name="Kojima H."/>
            <person name="Umezawa K."/>
            <person name="Fukui M."/>
        </authorList>
    </citation>
    <scope>NUCLEOTIDE SEQUENCE [LARGE SCALE GENOMIC DNA]</scope>
    <source>
        <strain evidence="6">TF1</strain>
    </source>
</reference>
<evidence type="ECO:0000256" key="2">
    <source>
        <dbReference type="ARBA" id="ARBA00023004"/>
    </source>
</evidence>
<keyword evidence="3" id="KW-0411">Iron-sulfur</keyword>
<dbReference type="InterPro" id="IPR007197">
    <property type="entry name" value="rSAM"/>
</dbReference>
<dbReference type="GO" id="GO:0046872">
    <property type="term" value="F:metal ion binding"/>
    <property type="evidence" value="ECO:0007669"/>
    <property type="project" value="UniProtKB-KW"/>
</dbReference>
<evidence type="ECO:0000313" key="6">
    <source>
        <dbReference type="Proteomes" id="UP000068196"/>
    </source>
</evidence>
<dbReference type="InterPro" id="IPR040086">
    <property type="entry name" value="MJ0683-like"/>
</dbReference>
<dbReference type="SFLD" id="SFLDS00029">
    <property type="entry name" value="Radical_SAM"/>
    <property type="match status" value="1"/>
</dbReference>
<feature type="domain" description="Radical SAM core" evidence="4">
    <location>
        <begin position="327"/>
        <end position="493"/>
    </location>
</feature>
<dbReference type="GO" id="GO:0003824">
    <property type="term" value="F:catalytic activity"/>
    <property type="evidence" value="ECO:0007669"/>
    <property type="project" value="InterPro"/>
</dbReference>
<accession>A0A0U5AVR0</accession>